<comment type="caution">
    <text evidence="3">The sequence shown here is derived from an EMBL/GenBank/DDBJ whole genome shotgun (WGS) entry which is preliminary data.</text>
</comment>
<evidence type="ECO:0000256" key="1">
    <source>
        <dbReference type="ARBA" id="ARBA00009176"/>
    </source>
</evidence>
<dbReference type="SUPFAM" id="SSF53590">
    <property type="entry name" value="Nucleoside hydrolase"/>
    <property type="match status" value="1"/>
</dbReference>
<keyword evidence="4" id="KW-1185">Reference proteome</keyword>
<dbReference type="OMA" id="VWIDTDM"/>
<dbReference type="InterPro" id="IPR001910">
    <property type="entry name" value="Inosine/uridine_hydrolase_dom"/>
</dbReference>
<dbReference type="Gene3D" id="3.90.245.10">
    <property type="entry name" value="Ribonucleoside hydrolase-like"/>
    <property type="match status" value="1"/>
</dbReference>
<evidence type="ECO:0000259" key="2">
    <source>
        <dbReference type="Pfam" id="PF01156"/>
    </source>
</evidence>
<dbReference type="Pfam" id="PF01156">
    <property type="entry name" value="IU_nuc_hydro"/>
    <property type="match status" value="1"/>
</dbReference>
<name>A0A0C2MXV7_THEKT</name>
<dbReference type="InterPro" id="IPR052775">
    <property type="entry name" value="IUN_hydrolase"/>
</dbReference>
<comment type="similarity">
    <text evidence="1">Belongs to the IUNH family.</text>
</comment>
<feature type="domain" description="Inosine/uridine-preferring nucleoside hydrolase" evidence="2">
    <location>
        <begin position="9"/>
        <end position="298"/>
    </location>
</feature>
<protein>
    <submittedName>
        <fullName evidence="3">Putative uridine nucleosidase 2</fullName>
    </submittedName>
</protein>
<reference evidence="3 4" key="1">
    <citation type="journal article" date="2014" name="Genome Biol. Evol.">
        <title>The genome of the myxosporean Thelohanellus kitauei shows adaptations to nutrient acquisition within its fish host.</title>
        <authorList>
            <person name="Yang Y."/>
            <person name="Xiong J."/>
            <person name="Zhou Z."/>
            <person name="Huo F."/>
            <person name="Miao W."/>
            <person name="Ran C."/>
            <person name="Liu Y."/>
            <person name="Zhang J."/>
            <person name="Feng J."/>
            <person name="Wang M."/>
            <person name="Wang M."/>
            <person name="Wang L."/>
            <person name="Yao B."/>
        </authorList>
    </citation>
    <scope>NUCLEOTIDE SEQUENCE [LARGE SCALE GENOMIC DNA]</scope>
    <source>
        <strain evidence="3">Wuqing</strain>
    </source>
</reference>
<dbReference type="OrthoDB" id="432381at2759"/>
<dbReference type="PANTHER" id="PTHR46190">
    <property type="entry name" value="SI:CH211-201H21.5-RELATED"/>
    <property type="match status" value="1"/>
</dbReference>
<dbReference type="InterPro" id="IPR036452">
    <property type="entry name" value="Ribo_hydro-like"/>
</dbReference>
<dbReference type="EMBL" id="JWZT01002644">
    <property type="protein sequence ID" value="KII69005.1"/>
    <property type="molecule type" value="Genomic_DNA"/>
</dbReference>
<dbReference type="GO" id="GO:0016799">
    <property type="term" value="F:hydrolase activity, hydrolyzing N-glycosyl compounds"/>
    <property type="evidence" value="ECO:0007669"/>
    <property type="project" value="InterPro"/>
</dbReference>
<organism evidence="3 4">
    <name type="scientific">Thelohanellus kitauei</name>
    <name type="common">Myxosporean</name>
    <dbReference type="NCBI Taxonomy" id="669202"/>
    <lineage>
        <taxon>Eukaryota</taxon>
        <taxon>Metazoa</taxon>
        <taxon>Cnidaria</taxon>
        <taxon>Myxozoa</taxon>
        <taxon>Myxosporea</taxon>
        <taxon>Bivalvulida</taxon>
        <taxon>Platysporina</taxon>
        <taxon>Myxobolidae</taxon>
        <taxon>Thelohanellus</taxon>
    </lineage>
</organism>
<dbReference type="PANTHER" id="PTHR46190:SF1">
    <property type="entry name" value="SI:CH211-201H21.5"/>
    <property type="match status" value="1"/>
</dbReference>
<accession>A0A0C2MXV7</accession>
<proteinExistence type="inferred from homology"/>
<evidence type="ECO:0000313" key="4">
    <source>
        <dbReference type="Proteomes" id="UP000031668"/>
    </source>
</evidence>
<gene>
    <name evidence="3" type="ORF">RF11_11004</name>
</gene>
<evidence type="ECO:0000313" key="3">
    <source>
        <dbReference type="EMBL" id="KII69005.1"/>
    </source>
</evidence>
<dbReference type="Proteomes" id="UP000031668">
    <property type="component" value="Unassembled WGS sequence"/>
</dbReference>
<dbReference type="AlphaFoldDB" id="A0A0C2MXV7"/>
<sequence length="334" mass="37692">MSYIEKRKVLVDTDVGLDDVHALIYLSSRSDIELLAVTLVPGVAGMDVITDNIQRVLRFLRNKTLPVFKAGEHNLFCEIIESDGHYGKNGLGDIELPKKKMNIRNDMMSSTAMIHYARMYPQQVHILCLGPLTNLALAFLIDNEFPKFVGSITIMGSDRAETSVLGVTYFAEFNTWCDPVAYQVVMNCFTKIRQPIRVVDWSFCIKNLFPLSLFDRIREAAGKIGCENVKTQLFHMLTDSTNAIIQKSYLIGGFLSPDLLAALALCNPELFNIERMKLHHVEPSGTKVGHTIYQPVRHCFVDLVKHTNIDALVDLLVKTIPYSTDPPKKFRKVD</sequence>